<dbReference type="PANTHER" id="PTHR10629">
    <property type="entry name" value="CYTOSINE-SPECIFIC METHYLTRANSFERASE"/>
    <property type="match status" value="1"/>
</dbReference>
<dbReference type="Proteomes" id="UP000652430">
    <property type="component" value="Unassembled WGS sequence"/>
</dbReference>
<evidence type="ECO:0000256" key="7">
    <source>
        <dbReference type="RuleBase" id="RU000416"/>
    </source>
</evidence>
<proteinExistence type="inferred from homology"/>
<evidence type="ECO:0000256" key="4">
    <source>
        <dbReference type="ARBA" id="ARBA00022747"/>
    </source>
</evidence>
<dbReference type="InterPro" id="IPR001525">
    <property type="entry name" value="C5_MeTfrase"/>
</dbReference>
<dbReference type="RefSeq" id="WP_189675053.1">
    <property type="nucleotide sequence ID" value="NZ_BNAQ01000001.1"/>
</dbReference>
<evidence type="ECO:0000256" key="8">
    <source>
        <dbReference type="RuleBase" id="RU000417"/>
    </source>
</evidence>
<dbReference type="EC" id="2.1.1.37" evidence="8"/>
<evidence type="ECO:0000313" key="10">
    <source>
        <dbReference type="Proteomes" id="UP000652430"/>
    </source>
</evidence>
<accession>A0ABQ3LAA4</accession>
<dbReference type="Gene3D" id="3.40.50.150">
    <property type="entry name" value="Vaccinia Virus protein VP39"/>
    <property type="match status" value="1"/>
</dbReference>
<gene>
    <name evidence="9" type="ORF">GCM10008023_06210</name>
</gene>
<evidence type="ECO:0000256" key="2">
    <source>
        <dbReference type="ARBA" id="ARBA00022679"/>
    </source>
</evidence>
<dbReference type="PROSITE" id="PS51679">
    <property type="entry name" value="SAM_MT_C5"/>
    <property type="match status" value="1"/>
</dbReference>
<dbReference type="SUPFAM" id="SSF53335">
    <property type="entry name" value="S-adenosyl-L-methionine-dependent methyltransferases"/>
    <property type="match status" value="1"/>
</dbReference>
<dbReference type="PRINTS" id="PR00105">
    <property type="entry name" value="C5METTRFRASE"/>
</dbReference>
<keyword evidence="10" id="KW-1185">Reference proteome</keyword>
<dbReference type="InterPro" id="IPR050390">
    <property type="entry name" value="C5-Methyltransferase"/>
</dbReference>
<keyword evidence="1 6" id="KW-0489">Methyltransferase</keyword>
<comment type="caution">
    <text evidence="9">The sequence shown here is derived from an EMBL/GenBank/DDBJ whole genome shotgun (WGS) entry which is preliminary data.</text>
</comment>
<evidence type="ECO:0000256" key="6">
    <source>
        <dbReference type="PROSITE-ProRule" id="PRU01016"/>
    </source>
</evidence>
<dbReference type="Pfam" id="PF00145">
    <property type="entry name" value="DNA_methylase"/>
    <property type="match status" value="1"/>
</dbReference>
<dbReference type="EMBL" id="BNAQ01000001">
    <property type="protein sequence ID" value="GHH09477.1"/>
    <property type="molecule type" value="Genomic_DNA"/>
</dbReference>
<evidence type="ECO:0000256" key="5">
    <source>
        <dbReference type="ARBA" id="ARBA00047422"/>
    </source>
</evidence>
<protein>
    <recommendedName>
        <fullName evidence="8">Cytosine-specific methyltransferase</fullName>
        <ecNumber evidence="8">2.1.1.37</ecNumber>
    </recommendedName>
</protein>
<evidence type="ECO:0000256" key="3">
    <source>
        <dbReference type="ARBA" id="ARBA00022691"/>
    </source>
</evidence>
<feature type="active site" evidence="6">
    <location>
        <position position="80"/>
    </location>
</feature>
<evidence type="ECO:0000313" key="9">
    <source>
        <dbReference type="EMBL" id="GHH09477.1"/>
    </source>
</evidence>
<reference evidence="10" key="1">
    <citation type="journal article" date="2019" name="Int. J. Syst. Evol. Microbiol.">
        <title>The Global Catalogue of Microorganisms (GCM) 10K type strain sequencing project: providing services to taxonomists for standard genome sequencing and annotation.</title>
        <authorList>
            <consortium name="The Broad Institute Genomics Platform"/>
            <consortium name="The Broad Institute Genome Sequencing Center for Infectious Disease"/>
            <person name="Wu L."/>
            <person name="Ma J."/>
        </authorList>
    </citation>
    <scope>NUCLEOTIDE SEQUENCE [LARGE SCALE GENOMIC DNA]</scope>
    <source>
        <strain evidence="10">CGMCC 1.8957</strain>
    </source>
</reference>
<dbReference type="InterPro" id="IPR018117">
    <property type="entry name" value="C5_DNA_meth_AS"/>
</dbReference>
<keyword evidence="2 6" id="KW-0808">Transferase</keyword>
<dbReference type="PANTHER" id="PTHR10629:SF50">
    <property type="entry name" value="DNA (CYTOSINE-5)-METHYLTRANSFERASE CMT3"/>
    <property type="match status" value="1"/>
</dbReference>
<name>A0ABQ3LAA4_9SPHN</name>
<sequence>MSGKLRVLSLFAGIGGFDLGLERTGGFETAAFCEIDPFCRRVLAKHWPEVPCYHDIRKLTGKQLSADGIRVDAICGGFPCQDLSRAAHAGSGLAGARSGLWREYARLVRELEPRIVIVENVSALCGDGLGEVVADLAEIGFRVEWDCIPASAVGAPHPRDRVWIMAYTAEVFGQEQLRDEPRRILSPDGLLSFVYDQGRSHGFASWRAAEPRVARGAHGVPNRVDRLER</sequence>
<dbReference type="NCBIfam" id="TIGR00675">
    <property type="entry name" value="dcm"/>
    <property type="match status" value="1"/>
</dbReference>
<comment type="catalytic activity">
    <reaction evidence="5 8">
        <text>a 2'-deoxycytidine in DNA + S-adenosyl-L-methionine = a 5-methyl-2'-deoxycytidine in DNA + S-adenosyl-L-homocysteine + H(+)</text>
        <dbReference type="Rhea" id="RHEA:13681"/>
        <dbReference type="Rhea" id="RHEA-COMP:11369"/>
        <dbReference type="Rhea" id="RHEA-COMP:11370"/>
        <dbReference type="ChEBI" id="CHEBI:15378"/>
        <dbReference type="ChEBI" id="CHEBI:57856"/>
        <dbReference type="ChEBI" id="CHEBI:59789"/>
        <dbReference type="ChEBI" id="CHEBI:85452"/>
        <dbReference type="ChEBI" id="CHEBI:85454"/>
        <dbReference type="EC" id="2.1.1.37"/>
    </reaction>
</comment>
<comment type="similarity">
    <text evidence="6 7">Belongs to the class I-like SAM-binding methyltransferase superfamily. C5-methyltransferase family.</text>
</comment>
<dbReference type="InterPro" id="IPR029063">
    <property type="entry name" value="SAM-dependent_MTases_sf"/>
</dbReference>
<keyword evidence="3 6" id="KW-0949">S-adenosyl-L-methionine</keyword>
<organism evidence="9 10">
    <name type="scientific">Sphingomonas glacialis</name>
    <dbReference type="NCBI Taxonomy" id="658225"/>
    <lineage>
        <taxon>Bacteria</taxon>
        <taxon>Pseudomonadati</taxon>
        <taxon>Pseudomonadota</taxon>
        <taxon>Alphaproteobacteria</taxon>
        <taxon>Sphingomonadales</taxon>
        <taxon>Sphingomonadaceae</taxon>
        <taxon>Sphingomonas</taxon>
    </lineage>
</organism>
<keyword evidence="4" id="KW-0680">Restriction system</keyword>
<evidence type="ECO:0000256" key="1">
    <source>
        <dbReference type="ARBA" id="ARBA00022603"/>
    </source>
</evidence>
<dbReference type="PROSITE" id="PS00094">
    <property type="entry name" value="C5_MTASE_1"/>
    <property type="match status" value="1"/>
</dbReference>